<name>A0A9Q1FG02_SYNKA</name>
<dbReference type="AlphaFoldDB" id="A0A9Q1FG02"/>
<gene>
    <name evidence="1" type="ORF">SKAU_G00204100</name>
</gene>
<evidence type="ECO:0000313" key="1">
    <source>
        <dbReference type="EMBL" id="KAJ8357616.1"/>
    </source>
</evidence>
<comment type="caution">
    <text evidence="1">The sequence shown here is derived from an EMBL/GenBank/DDBJ whole genome shotgun (WGS) entry which is preliminary data.</text>
</comment>
<protein>
    <submittedName>
        <fullName evidence="1">Uncharacterized protein</fullName>
    </submittedName>
</protein>
<dbReference type="Proteomes" id="UP001152622">
    <property type="component" value="Chromosome 6"/>
</dbReference>
<evidence type="ECO:0000313" key="2">
    <source>
        <dbReference type="Proteomes" id="UP001152622"/>
    </source>
</evidence>
<accession>A0A9Q1FG02</accession>
<reference evidence="1" key="1">
    <citation type="journal article" date="2023" name="Science">
        <title>Genome structures resolve the early diversification of teleost fishes.</title>
        <authorList>
            <person name="Parey E."/>
            <person name="Louis A."/>
            <person name="Montfort J."/>
            <person name="Bouchez O."/>
            <person name="Roques C."/>
            <person name="Iampietro C."/>
            <person name="Lluch J."/>
            <person name="Castinel A."/>
            <person name="Donnadieu C."/>
            <person name="Desvignes T."/>
            <person name="Floi Bucao C."/>
            <person name="Jouanno E."/>
            <person name="Wen M."/>
            <person name="Mejri S."/>
            <person name="Dirks R."/>
            <person name="Jansen H."/>
            <person name="Henkel C."/>
            <person name="Chen W.J."/>
            <person name="Zahm M."/>
            <person name="Cabau C."/>
            <person name="Klopp C."/>
            <person name="Thompson A.W."/>
            <person name="Robinson-Rechavi M."/>
            <person name="Braasch I."/>
            <person name="Lecointre G."/>
            <person name="Bobe J."/>
            <person name="Postlethwait J.H."/>
            <person name="Berthelot C."/>
            <person name="Roest Crollius H."/>
            <person name="Guiguen Y."/>
        </authorList>
    </citation>
    <scope>NUCLEOTIDE SEQUENCE</scope>
    <source>
        <strain evidence="1">WJC10195</strain>
    </source>
</reference>
<organism evidence="1 2">
    <name type="scientific">Synaphobranchus kaupii</name>
    <name type="common">Kaup's arrowtooth eel</name>
    <dbReference type="NCBI Taxonomy" id="118154"/>
    <lineage>
        <taxon>Eukaryota</taxon>
        <taxon>Metazoa</taxon>
        <taxon>Chordata</taxon>
        <taxon>Craniata</taxon>
        <taxon>Vertebrata</taxon>
        <taxon>Euteleostomi</taxon>
        <taxon>Actinopterygii</taxon>
        <taxon>Neopterygii</taxon>
        <taxon>Teleostei</taxon>
        <taxon>Anguilliformes</taxon>
        <taxon>Synaphobranchidae</taxon>
        <taxon>Synaphobranchus</taxon>
    </lineage>
</organism>
<proteinExistence type="predicted"/>
<keyword evidence="2" id="KW-1185">Reference proteome</keyword>
<dbReference type="EMBL" id="JAINUF010000006">
    <property type="protein sequence ID" value="KAJ8357616.1"/>
    <property type="molecule type" value="Genomic_DNA"/>
</dbReference>
<sequence length="91" mass="9878">MAEYVQQQVQLGVVLGSHDGQRPGHESGAHRMQFARGPGVKYGSGRPLLASARLTRAGFTCHGVRTGAPPECRRRGREGQCYRRGFGDAVK</sequence>